<keyword evidence="3 5" id="KW-0732">Signal</keyword>
<accession>A0A9P8CTN4</accession>
<dbReference type="EC" id="3.1.4.12" evidence="2"/>
<feature type="domain" description="Endonuclease/exonuclease/phosphatase" evidence="6">
    <location>
        <begin position="69"/>
        <end position="303"/>
    </location>
</feature>
<dbReference type="EMBL" id="JAIFTL010000667">
    <property type="protein sequence ID" value="KAG9319088.1"/>
    <property type="molecule type" value="Genomic_DNA"/>
</dbReference>
<evidence type="ECO:0000313" key="8">
    <source>
        <dbReference type="Proteomes" id="UP000717515"/>
    </source>
</evidence>
<keyword evidence="4" id="KW-0378">Hydrolase</keyword>
<dbReference type="SUPFAM" id="SSF56219">
    <property type="entry name" value="DNase I-like"/>
    <property type="match status" value="1"/>
</dbReference>
<dbReference type="Pfam" id="PF03372">
    <property type="entry name" value="Exo_endo_phos"/>
    <property type="match status" value="1"/>
</dbReference>
<dbReference type="InterPro" id="IPR005135">
    <property type="entry name" value="Endo/exonuclease/phosphatase"/>
</dbReference>
<gene>
    <name evidence="7" type="ORF">KVV02_005881</name>
</gene>
<name>A0A9P8CTN4_MORAP</name>
<dbReference type="InterPro" id="IPR036691">
    <property type="entry name" value="Endo/exonu/phosph_ase_sf"/>
</dbReference>
<evidence type="ECO:0000259" key="6">
    <source>
        <dbReference type="Pfam" id="PF03372"/>
    </source>
</evidence>
<dbReference type="CDD" id="cd09078">
    <property type="entry name" value="nSMase"/>
    <property type="match status" value="1"/>
</dbReference>
<proteinExistence type="inferred from homology"/>
<dbReference type="AlphaFoldDB" id="A0A9P8CTN4"/>
<evidence type="ECO:0000256" key="1">
    <source>
        <dbReference type="ARBA" id="ARBA00006335"/>
    </source>
</evidence>
<dbReference type="Gene3D" id="3.60.10.10">
    <property type="entry name" value="Endonuclease/exonuclease/phosphatase"/>
    <property type="match status" value="1"/>
</dbReference>
<dbReference type="GO" id="GO:0005576">
    <property type="term" value="C:extracellular region"/>
    <property type="evidence" value="ECO:0007669"/>
    <property type="project" value="InterPro"/>
</dbReference>
<comment type="caution">
    <text evidence="7">The sequence shown here is derived from an EMBL/GenBank/DDBJ whole genome shotgun (WGS) entry which is preliminary data.</text>
</comment>
<dbReference type="GO" id="GO:0004767">
    <property type="term" value="F:sphingomyelin phosphodiesterase activity"/>
    <property type="evidence" value="ECO:0007669"/>
    <property type="project" value="UniProtKB-EC"/>
</dbReference>
<organism evidence="7 8">
    <name type="scientific">Mortierella alpina</name>
    <name type="common">Oleaginous fungus</name>
    <name type="synonym">Mortierella renispora</name>
    <dbReference type="NCBI Taxonomy" id="64518"/>
    <lineage>
        <taxon>Eukaryota</taxon>
        <taxon>Fungi</taxon>
        <taxon>Fungi incertae sedis</taxon>
        <taxon>Mucoromycota</taxon>
        <taxon>Mortierellomycotina</taxon>
        <taxon>Mortierellomycetes</taxon>
        <taxon>Mortierellales</taxon>
        <taxon>Mortierellaceae</taxon>
        <taxon>Mortierella</taxon>
    </lineage>
</organism>
<dbReference type="Proteomes" id="UP000717515">
    <property type="component" value="Unassembled WGS sequence"/>
</dbReference>
<dbReference type="InterPro" id="IPR038772">
    <property type="entry name" value="Sph/SMPD2-like"/>
</dbReference>
<protein>
    <recommendedName>
        <fullName evidence="2">sphingomyelin phosphodiesterase</fullName>
        <ecNumber evidence="2">3.1.4.12</ecNumber>
    </recommendedName>
</protein>
<evidence type="ECO:0000256" key="5">
    <source>
        <dbReference type="SAM" id="SignalP"/>
    </source>
</evidence>
<feature type="signal peptide" evidence="5">
    <location>
        <begin position="1"/>
        <end position="23"/>
    </location>
</feature>
<comment type="similarity">
    <text evidence="1">Belongs to the neutral sphingomyelinase family.</text>
</comment>
<sequence>MKVTKILHLVATLATFVPSFALADGGIAVTLSIVDHNVHFPSKTQGPADLYNSANSRADAIVHSDYILREQDVVVLEGCFDYKACKVLIDGLKSRYPFCTPTVGDTTESRGNWDSTQGAPMTSSENGGVFICSKWPILTMRQTIYRANCGADVHTNKGIAYAKLDHRDSKTPIHIFGTDMQSDEESPIDTDIKCANGVAVRARQEALKELRAFIDEQNIPANELVIMVGGFNIKKDTEEFGLMLAGLDASQPTAYEGNQWTWDTKSNEIASRLYSGEQSMYIDFVLIDKKHKAANSSTQTCLKERIVSGEYSDYYPVQTVLSFEL</sequence>
<evidence type="ECO:0000256" key="4">
    <source>
        <dbReference type="ARBA" id="ARBA00022801"/>
    </source>
</evidence>
<dbReference type="PANTHER" id="PTHR16320:SF23">
    <property type="entry name" value="SPHINGOMYELINASE C 1"/>
    <property type="match status" value="1"/>
</dbReference>
<dbReference type="PANTHER" id="PTHR16320">
    <property type="entry name" value="SPHINGOMYELINASE FAMILY MEMBER"/>
    <property type="match status" value="1"/>
</dbReference>
<evidence type="ECO:0000256" key="2">
    <source>
        <dbReference type="ARBA" id="ARBA00012369"/>
    </source>
</evidence>
<evidence type="ECO:0000313" key="7">
    <source>
        <dbReference type="EMBL" id="KAG9319088.1"/>
    </source>
</evidence>
<reference evidence="7" key="1">
    <citation type="submission" date="2021-07" db="EMBL/GenBank/DDBJ databases">
        <title>Draft genome of Mortierella alpina, strain LL118, isolated from an aspen leaf litter sample.</title>
        <authorList>
            <person name="Yang S."/>
            <person name="Vinatzer B.A."/>
        </authorList>
    </citation>
    <scope>NUCLEOTIDE SEQUENCE</scope>
    <source>
        <strain evidence="7">LL118</strain>
    </source>
</reference>
<feature type="chain" id="PRO_5040296971" description="sphingomyelin phosphodiesterase" evidence="5">
    <location>
        <begin position="24"/>
        <end position="325"/>
    </location>
</feature>
<evidence type="ECO:0000256" key="3">
    <source>
        <dbReference type="ARBA" id="ARBA00022729"/>
    </source>
</evidence>
<dbReference type="InterPro" id="IPR017766">
    <property type="entry name" value="Sphingomyelinase/PLipase_C"/>
</dbReference>